<keyword evidence="1" id="KW-0812">Transmembrane</keyword>
<organism evidence="2 3">
    <name type="scientific">Sus scrofa</name>
    <name type="common">Pig</name>
    <dbReference type="NCBI Taxonomy" id="9823"/>
    <lineage>
        <taxon>Eukaryota</taxon>
        <taxon>Metazoa</taxon>
        <taxon>Chordata</taxon>
        <taxon>Craniata</taxon>
        <taxon>Vertebrata</taxon>
        <taxon>Euteleostomi</taxon>
        <taxon>Mammalia</taxon>
        <taxon>Eutheria</taxon>
        <taxon>Laurasiatheria</taxon>
        <taxon>Artiodactyla</taxon>
        <taxon>Suina</taxon>
        <taxon>Suidae</taxon>
        <taxon>Sus</taxon>
    </lineage>
</organism>
<reference evidence="2 3" key="1">
    <citation type="submission" date="2017-08" db="EMBL/GenBank/DDBJ databases">
        <title>USMARCv1.0.</title>
        <authorList>
            <person name="Hannum G.I."/>
            <person name="Koren S."/>
            <person name="Schroeder S.G."/>
            <person name="Chin S.C."/>
            <person name="Nonneman D.J."/>
            <person name="Becker S.A."/>
            <person name="Rosen B.D."/>
            <person name="Bickhart D.M."/>
            <person name="Putnam N.H."/>
            <person name="Green R.E."/>
            <person name="Tuggle C.K."/>
            <person name="Liu H."/>
            <person name="Rohrer G.A."/>
            <person name="Warr A."/>
            <person name="Hall R."/>
            <person name="Kim K."/>
            <person name="Hume D.A."/>
            <person name="Talbot R."/>
            <person name="Chow W."/>
            <person name="Howe K."/>
            <person name="Schwartz A.S."/>
            <person name="Watson M."/>
            <person name="Archibald A.L."/>
            <person name="Phillippy A.M."/>
            <person name="Smith T.P.L."/>
        </authorList>
    </citation>
    <scope>NUCLEOTIDE SEQUENCE [LARGE SCALE GENOMIC DNA]</scope>
</reference>
<keyword evidence="1" id="KW-1133">Transmembrane helix</keyword>
<sequence>MPRNEIAGSYGNSIFSFLRNLHTVFCSGWTNLHSHQWCRRVPFSPYPLQHLLFVDILKMTILTSMRWYLTVVLICISQITNGVEHLFMYLSVICMSSLEKMSI</sequence>
<dbReference type="Proteomes" id="UP000314985">
    <property type="component" value="Chromosome 11"/>
</dbReference>
<dbReference type="Ensembl" id="ENSSSCT00070044412.1">
    <property type="protein sequence ID" value="ENSSSCP00070037417.1"/>
    <property type="gene ID" value="ENSSSCG00070022348.1"/>
</dbReference>
<name>A0A4X1V6X7_PIG</name>
<evidence type="ECO:0000256" key="1">
    <source>
        <dbReference type="SAM" id="Phobius"/>
    </source>
</evidence>
<evidence type="ECO:0000313" key="3">
    <source>
        <dbReference type="Proteomes" id="UP000314985"/>
    </source>
</evidence>
<accession>A0A4X1V6X7</accession>
<protein>
    <submittedName>
        <fullName evidence="2">Uncharacterized protein</fullName>
    </submittedName>
</protein>
<reference evidence="2" key="2">
    <citation type="submission" date="2025-08" db="UniProtKB">
        <authorList>
            <consortium name="Ensembl"/>
        </authorList>
    </citation>
    <scope>IDENTIFICATION</scope>
</reference>
<proteinExistence type="predicted"/>
<keyword evidence="1" id="KW-0472">Membrane</keyword>
<evidence type="ECO:0000313" key="2">
    <source>
        <dbReference type="Ensembl" id="ENSSSCP00070037417.1"/>
    </source>
</evidence>
<feature type="transmembrane region" description="Helical" evidence="1">
    <location>
        <begin position="67"/>
        <end position="92"/>
    </location>
</feature>
<dbReference type="AlphaFoldDB" id="A0A4X1V6X7"/>